<proteinExistence type="predicted"/>
<name>A0A7X5VDS1_9ACTN</name>
<dbReference type="SUPFAM" id="SSF63825">
    <property type="entry name" value="YWTD domain"/>
    <property type="match status" value="1"/>
</dbReference>
<dbReference type="InterPro" id="IPR011048">
    <property type="entry name" value="Haem_d1_sf"/>
</dbReference>
<gene>
    <name evidence="2" type="ORF">BJY22_005024</name>
</gene>
<dbReference type="Gene3D" id="2.130.10.10">
    <property type="entry name" value="YVTN repeat-like/Quinoprotein amine dehydrogenase"/>
    <property type="match status" value="1"/>
</dbReference>
<dbReference type="InterPro" id="IPR006311">
    <property type="entry name" value="TAT_signal"/>
</dbReference>
<evidence type="ECO:0000256" key="1">
    <source>
        <dbReference type="SAM" id="SignalP"/>
    </source>
</evidence>
<dbReference type="AlphaFoldDB" id="A0A7X5VDS1"/>
<dbReference type="PROSITE" id="PS51318">
    <property type="entry name" value="TAT"/>
    <property type="match status" value="1"/>
</dbReference>
<keyword evidence="1" id="KW-0732">Signal</keyword>
<sequence length="651" mass="69899">MPLTRRSFLVRAGLATMAVGGAAAFQSAPALAAGADQAPVGYGPASLTSAVRGATVIGQSVFISSRFNTPELKLRLAEFDVTTGEARSVDDLAIPSSGGQKLATDGQYVYIGPAGSGHIWRFDPRTKDLVAWAEAGASTTWYYDMVVEGDHLYVGTYPDCTVKRIRVSDGTIETYGRISTSKYATAVAVDDQYVYAGSAAPGTLLVWPKAGGTPTDLTPYLSSSPVGILDLAVKDKTIYVANGRQVISCGIDGSGRVSRDIPEEDRYVDQLTVGADGRVYALARLTTNVYEVTPTGLTKVGQPIKDVENQLLAPLPDGSLLGVSGLGHVWRMAPGGTTDVWQTATRGFGYPEIVQSMLLHSRGEVWVAGHYAMTVHQPDRGSSVRFDINGEPKALAEGARGTVYAGLYPSTQIVAIDPLGHRISVLGLLANEQLRTKRIHADRERNQLLVASSPATTKHTGALTFVDLATNTFDVHREYLPEQSVMDIAVSGTTAYLVGDTYGEGTTGPLRPTAQVAAVDIVTRELIWRAELKPNWASYESVYVTGNLLYAVARRPRGAWLAYDLSTRTIVQEGELGGYGQLNGVDGRVFSWVHWTDDISELPTTPGGAVSTVHDSVPRGWYNDPMFNFTHNAKATWGMHGTDLALFPLPK</sequence>
<dbReference type="Proteomes" id="UP000555407">
    <property type="component" value="Unassembled WGS sequence"/>
</dbReference>
<evidence type="ECO:0008006" key="4">
    <source>
        <dbReference type="Google" id="ProtNLM"/>
    </source>
</evidence>
<dbReference type="InterPro" id="IPR015943">
    <property type="entry name" value="WD40/YVTN_repeat-like_dom_sf"/>
</dbReference>
<evidence type="ECO:0000313" key="2">
    <source>
        <dbReference type="EMBL" id="NIK59307.1"/>
    </source>
</evidence>
<organism evidence="2 3">
    <name type="scientific">Kribbella shirazensis</name>
    <dbReference type="NCBI Taxonomy" id="1105143"/>
    <lineage>
        <taxon>Bacteria</taxon>
        <taxon>Bacillati</taxon>
        <taxon>Actinomycetota</taxon>
        <taxon>Actinomycetes</taxon>
        <taxon>Propionibacteriales</taxon>
        <taxon>Kribbellaceae</taxon>
        <taxon>Kribbella</taxon>
    </lineage>
</organism>
<accession>A0A7X5VDS1</accession>
<dbReference type="EMBL" id="JAASRO010000001">
    <property type="protein sequence ID" value="NIK59307.1"/>
    <property type="molecule type" value="Genomic_DNA"/>
</dbReference>
<dbReference type="RefSeq" id="WP_167210866.1">
    <property type="nucleotide sequence ID" value="NZ_JAASRO010000001.1"/>
</dbReference>
<evidence type="ECO:0000313" key="3">
    <source>
        <dbReference type="Proteomes" id="UP000555407"/>
    </source>
</evidence>
<keyword evidence="3" id="KW-1185">Reference proteome</keyword>
<dbReference type="SUPFAM" id="SSF63829">
    <property type="entry name" value="Calcium-dependent phosphotriesterase"/>
    <property type="match status" value="1"/>
</dbReference>
<dbReference type="SUPFAM" id="SSF51004">
    <property type="entry name" value="C-terminal (heme d1) domain of cytochrome cd1-nitrite reductase"/>
    <property type="match status" value="1"/>
</dbReference>
<feature type="chain" id="PRO_5038370113" description="Twin-arginine translocation signal domain-containing protein" evidence="1">
    <location>
        <begin position="33"/>
        <end position="651"/>
    </location>
</feature>
<reference evidence="2 3" key="1">
    <citation type="submission" date="2020-03" db="EMBL/GenBank/DDBJ databases">
        <title>Sequencing the genomes of 1000 actinobacteria strains.</title>
        <authorList>
            <person name="Klenk H.-P."/>
        </authorList>
    </citation>
    <scope>NUCLEOTIDE SEQUENCE [LARGE SCALE GENOMIC DNA]</scope>
    <source>
        <strain evidence="2 3">DSM 45490</strain>
    </source>
</reference>
<protein>
    <recommendedName>
        <fullName evidence="4">Twin-arginine translocation signal domain-containing protein</fullName>
    </recommendedName>
</protein>
<feature type="signal peptide" evidence="1">
    <location>
        <begin position="1"/>
        <end position="32"/>
    </location>
</feature>
<comment type="caution">
    <text evidence="2">The sequence shown here is derived from an EMBL/GenBank/DDBJ whole genome shotgun (WGS) entry which is preliminary data.</text>
</comment>